<gene>
    <name evidence="1" type="ORF">BpHYR1_050587</name>
</gene>
<dbReference type="AlphaFoldDB" id="A0A3M7S3B8"/>
<protein>
    <submittedName>
        <fullName evidence="1">Uncharacterized protein</fullName>
    </submittedName>
</protein>
<proteinExistence type="predicted"/>
<keyword evidence="2" id="KW-1185">Reference proteome</keyword>
<dbReference type="Proteomes" id="UP000276133">
    <property type="component" value="Unassembled WGS sequence"/>
</dbReference>
<evidence type="ECO:0000313" key="2">
    <source>
        <dbReference type="Proteomes" id="UP000276133"/>
    </source>
</evidence>
<comment type="caution">
    <text evidence="1">The sequence shown here is derived from an EMBL/GenBank/DDBJ whole genome shotgun (WGS) entry which is preliminary data.</text>
</comment>
<accession>A0A3M7S3B8</accession>
<evidence type="ECO:0000313" key="1">
    <source>
        <dbReference type="EMBL" id="RNA30323.1"/>
    </source>
</evidence>
<organism evidence="1 2">
    <name type="scientific">Brachionus plicatilis</name>
    <name type="common">Marine rotifer</name>
    <name type="synonym">Brachionus muelleri</name>
    <dbReference type="NCBI Taxonomy" id="10195"/>
    <lineage>
        <taxon>Eukaryota</taxon>
        <taxon>Metazoa</taxon>
        <taxon>Spiralia</taxon>
        <taxon>Gnathifera</taxon>
        <taxon>Rotifera</taxon>
        <taxon>Eurotatoria</taxon>
        <taxon>Monogononta</taxon>
        <taxon>Pseudotrocha</taxon>
        <taxon>Ploima</taxon>
        <taxon>Brachionidae</taxon>
        <taxon>Brachionus</taxon>
    </lineage>
</organism>
<reference evidence="1 2" key="1">
    <citation type="journal article" date="2018" name="Sci. Rep.">
        <title>Genomic signatures of local adaptation to the degree of environmental predictability in rotifers.</title>
        <authorList>
            <person name="Franch-Gras L."/>
            <person name="Hahn C."/>
            <person name="Garcia-Roger E.M."/>
            <person name="Carmona M.J."/>
            <person name="Serra M."/>
            <person name="Gomez A."/>
        </authorList>
    </citation>
    <scope>NUCLEOTIDE SEQUENCE [LARGE SCALE GENOMIC DNA]</scope>
    <source>
        <strain evidence="1">HYR1</strain>
    </source>
</reference>
<sequence length="71" mass="8706">MCKLDKNQHDNSSLLMNLNAQKLSKIKNKTVIQYRLRREGEYFFLLRQEGLRRRLTRKTYIVYFIIKIENN</sequence>
<name>A0A3M7S3B8_BRAPC</name>
<dbReference type="EMBL" id="REGN01002102">
    <property type="protein sequence ID" value="RNA30323.1"/>
    <property type="molecule type" value="Genomic_DNA"/>
</dbReference>